<protein>
    <submittedName>
        <fullName evidence="4">DUF6779 domain-containing protein</fullName>
    </submittedName>
</protein>
<dbReference type="Pfam" id="PF20570">
    <property type="entry name" value="DUF6779"/>
    <property type="match status" value="1"/>
</dbReference>
<dbReference type="EMBL" id="JBHSGR010000004">
    <property type="protein sequence ID" value="MFC4692761.1"/>
    <property type="molecule type" value="Genomic_DNA"/>
</dbReference>
<gene>
    <name evidence="4" type="ORF">ACFO3M_05100</name>
</gene>
<comment type="caution">
    <text evidence="4">The sequence shown here is derived from an EMBL/GenBank/DDBJ whole genome shotgun (WGS) entry which is preliminary data.</text>
</comment>
<name>A0ABV9LG72_9ACTN</name>
<reference evidence="5" key="1">
    <citation type="journal article" date="2019" name="Int. J. Syst. Evol. Microbiol.">
        <title>The Global Catalogue of Microorganisms (GCM) 10K type strain sequencing project: providing services to taxonomists for standard genome sequencing and annotation.</title>
        <authorList>
            <consortium name="The Broad Institute Genomics Platform"/>
            <consortium name="The Broad Institute Genome Sequencing Center for Infectious Disease"/>
            <person name="Wu L."/>
            <person name="Ma J."/>
        </authorList>
    </citation>
    <scope>NUCLEOTIDE SEQUENCE [LARGE SCALE GENOMIC DNA]</scope>
    <source>
        <strain evidence="5">CCUG 62763</strain>
    </source>
</reference>
<keyword evidence="2" id="KW-0472">Membrane</keyword>
<keyword evidence="2" id="KW-1133">Transmembrane helix</keyword>
<evidence type="ECO:0000256" key="2">
    <source>
        <dbReference type="SAM" id="Phobius"/>
    </source>
</evidence>
<dbReference type="Proteomes" id="UP001596025">
    <property type="component" value="Unassembled WGS sequence"/>
</dbReference>
<keyword evidence="2" id="KW-0812">Transmembrane</keyword>
<proteinExistence type="predicted"/>
<feature type="compositionally biased region" description="Low complexity" evidence="1">
    <location>
        <begin position="228"/>
        <end position="237"/>
    </location>
</feature>
<evidence type="ECO:0000313" key="5">
    <source>
        <dbReference type="Proteomes" id="UP001596025"/>
    </source>
</evidence>
<sequence>MRTGGRLRVAGQVLGCALATAATAVVFLSDDPQVLRVAVVAVAWACLGAAFMAGRRPEPAGGGPDVAALEARLRRAHEAERDREAAAHRESERQLEARVRGESEASMRRELDGLRSEVAGLRGDLAGLGALHAEVAAIGALRTDLAELAGLRADVGRLRAELTERSAGELSPTGELHHAGEMHIERVVMRTQSVRTGREPLEPATAAWHAAVPRELGGWPGPSDSPGAAVPATVAAPLPAPEPEPEPVARVGTPPPVPRRRRTDLPADLLPPAPQEQLTLERPAVHAAAAGHGGHAVPPADDEAGAARLAQILAESGVTPGGRRRRYRDA</sequence>
<feature type="compositionally biased region" description="Low complexity" evidence="1">
    <location>
        <begin position="285"/>
        <end position="299"/>
    </location>
</feature>
<feature type="region of interest" description="Disordered" evidence="1">
    <location>
        <begin position="215"/>
        <end position="305"/>
    </location>
</feature>
<organism evidence="4 5">
    <name type="scientific">Geodermatophilus arenarius</name>
    <dbReference type="NCBI Taxonomy" id="1137990"/>
    <lineage>
        <taxon>Bacteria</taxon>
        <taxon>Bacillati</taxon>
        <taxon>Actinomycetota</taxon>
        <taxon>Actinomycetes</taxon>
        <taxon>Geodermatophilales</taxon>
        <taxon>Geodermatophilaceae</taxon>
        <taxon>Geodermatophilus</taxon>
    </lineage>
</organism>
<feature type="region of interest" description="Disordered" evidence="1">
    <location>
        <begin position="80"/>
        <end position="102"/>
    </location>
</feature>
<accession>A0ABV9LG72</accession>
<dbReference type="InterPro" id="IPR046706">
    <property type="entry name" value="DUF6779"/>
</dbReference>
<evidence type="ECO:0000256" key="1">
    <source>
        <dbReference type="SAM" id="MobiDB-lite"/>
    </source>
</evidence>
<feature type="domain" description="DUF6779" evidence="3">
    <location>
        <begin position="35"/>
        <end position="128"/>
    </location>
</feature>
<evidence type="ECO:0000313" key="4">
    <source>
        <dbReference type="EMBL" id="MFC4692761.1"/>
    </source>
</evidence>
<evidence type="ECO:0000259" key="3">
    <source>
        <dbReference type="Pfam" id="PF20570"/>
    </source>
</evidence>
<dbReference type="RefSeq" id="WP_387987196.1">
    <property type="nucleotide sequence ID" value="NZ_JBHSGR010000004.1"/>
</dbReference>
<keyword evidence="5" id="KW-1185">Reference proteome</keyword>
<feature type="transmembrane region" description="Helical" evidence="2">
    <location>
        <begin position="34"/>
        <end position="53"/>
    </location>
</feature>